<gene>
    <name evidence="1" type="ORF">ACJIZ3_010913</name>
</gene>
<protein>
    <submittedName>
        <fullName evidence="1">Uncharacterized protein</fullName>
    </submittedName>
</protein>
<dbReference type="AlphaFoldDB" id="A0ABD3UJU7"/>
<comment type="caution">
    <text evidence="1">The sequence shown here is derived from an EMBL/GenBank/DDBJ whole genome shotgun (WGS) entry which is preliminary data.</text>
</comment>
<reference evidence="1 2" key="1">
    <citation type="submission" date="2024-12" db="EMBL/GenBank/DDBJ databases">
        <title>The unique morphological basis and parallel evolutionary history of personate flowers in Penstemon.</title>
        <authorList>
            <person name="Depatie T.H."/>
            <person name="Wessinger C.A."/>
        </authorList>
    </citation>
    <scope>NUCLEOTIDE SEQUENCE [LARGE SCALE GENOMIC DNA]</scope>
    <source>
        <strain evidence="1">WTNN_2</strain>
        <tissue evidence="1">Leaf</tissue>
    </source>
</reference>
<sequence>MSVTNSINGGEFLPLIKIIEYLETSMSTNLLCKFPDNSAFDFDYTQSSIWSPLLPRPVDSFSHDCSLEISRKLMYDEYEHVGFLENTKKMAANIKRKFTNVISDNIYKYRNMKKTKRRRKSFEFSPVVNSSSPTPRKAWAKVMKVASKHFKKKYKKKDISNVHFDISN</sequence>
<dbReference type="PANTHER" id="PTHR34287">
    <property type="entry name" value="OS06G0551500 PROTEIN-RELATED"/>
    <property type="match status" value="1"/>
</dbReference>
<dbReference type="Proteomes" id="UP001634393">
    <property type="component" value="Unassembled WGS sequence"/>
</dbReference>
<organism evidence="1 2">
    <name type="scientific">Penstemon smallii</name>
    <dbReference type="NCBI Taxonomy" id="265156"/>
    <lineage>
        <taxon>Eukaryota</taxon>
        <taxon>Viridiplantae</taxon>
        <taxon>Streptophyta</taxon>
        <taxon>Embryophyta</taxon>
        <taxon>Tracheophyta</taxon>
        <taxon>Spermatophyta</taxon>
        <taxon>Magnoliopsida</taxon>
        <taxon>eudicotyledons</taxon>
        <taxon>Gunneridae</taxon>
        <taxon>Pentapetalae</taxon>
        <taxon>asterids</taxon>
        <taxon>lamiids</taxon>
        <taxon>Lamiales</taxon>
        <taxon>Plantaginaceae</taxon>
        <taxon>Cheloneae</taxon>
        <taxon>Penstemon</taxon>
    </lineage>
</organism>
<keyword evidence="2" id="KW-1185">Reference proteome</keyword>
<dbReference type="PANTHER" id="PTHR34287:SF4">
    <property type="entry name" value="OS04G0504200 PROTEIN"/>
    <property type="match status" value="1"/>
</dbReference>
<accession>A0ABD3UJU7</accession>
<name>A0ABD3UJU7_9LAMI</name>
<dbReference type="EMBL" id="JBJXBP010000001">
    <property type="protein sequence ID" value="KAL3849031.1"/>
    <property type="molecule type" value="Genomic_DNA"/>
</dbReference>
<evidence type="ECO:0000313" key="2">
    <source>
        <dbReference type="Proteomes" id="UP001634393"/>
    </source>
</evidence>
<proteinExistence type="predicted"/>
<evidence type="ECO:0000313" key="1">
    <source>
        <dbReference type="EMBL" id="KAL3849031.1"/>
    </source>
</evidence>